<sequence>MTTENLYFITFCVGSLSEALNKSASQVYEALRSSGLLNDYIIPCYDILHSFSKEYIVEDLTEALKERGALV</sequence>
<organism evidence="1 2">
    <name type="scientific">Xylanibacter ruminicola</name>
    <name type="common">Prevotella ruminicola</name>
    <dbReference type="NCBI Taxonomy" id="839"/>
    <lineage>
        <taxon>Bacteria</taxon>
        <taxon>Pseudomonadati</taxon>
        <taxon>Bacteroidota</taxon>
        <taxon>Bacteroidia</taxon>
        <taxon>Bacteroidales</taxon>
        <taxon>Prevotellaceae</taxon>
        <taxon>Xylanibacter</taxon>
    </lineage>
</organism>
<comment type="caution">
    <text evidence="1">The sequence shown here is derived from an EMBL/GenBank/DDBJ whole genome shotgun (WGS) entry which is preliminary data.</text>
</comment>
<evidence type="ECO:0000313" key="1">
    <source>
        <dbReference type="EMBL" id="MBE6270049.1"/>
    </source>
</evidence>
<dbReference type="Proteomes" id="UP000806522">
    <property type="component" value="Unassembled WGS sequence"/>
</dbReference>
<dbReference type="Pfam" id="PF12668">
    <property type="entry name" value="DUF3791"/>
    <property type="match status" value="1"/>
</dbReference>
<dbReference type="AlphaFoldDB" id="A0A9D5S7F2"/>
<dbReference type="EMBL" id="SUYC01000003">
    <property type="protein sequence ID" value="MBE6270049.1"/>
    <property type="molecule type" value="Genomic_DNA"/>
</dbReference>
<proteinExistence type="predicted"/>
<dbReference type="InterPro" id="IPR024269">
    <property type="entry name" value="DUF3791"/>
</dbReference>
<gene>
    <name evidence="1" type="ORF">E7101_03755</name>
</gene>
<evidence type="ECO:0000313" key="2">
    <source>
        <dbReference type="Proteomes" id="UP000806522"/>
    </source>
</evidence>
<protein>
    <submittedName>
        <fullName evidence="1">DUF3791 domain-containing protein</fullName>
    </submittedName>
</protein>
<reference evidence="1" key="1">
    <citation type="submission" date="2019-04" db="EMBL/GenBank/DDBJ databases">
        <title>Evolution of Biomass-Degrading Anaerobic Consortia Revealed by Metagenomics.</title>
        <authorList>
            <person name="Peng X."/>
        </authorList>
    </citation>
    <scope>NUCLEOTIDE SEQUENCE</scope>
    <source>
        <strain evidence="1">SIG140</strain>
    </source>
</reference>
<accession>A0A9D5S7F2</accession>
<name>A0A9D5S7F2_XYLRU</name>